<organism evidence="2 3">
    <name type="scientific">Tautonia plasticadhaerens</name>
    <dbReference type="NCBI Taxonomy" id="2527974"/>
    <lineage>
        <taxon>Bacteria</taxon>
        <taxon>Pseudomonadati</taxon>
        <taxon>Planctomycetota</taxon>
        <taxon>Planctomycetia</taxon>
        <taxon>Isosphaerales</taxon>
        <taxon>Isosphaeraceae</taxon>
        <taxon>Tautonia</taxon>
    </lineage>
</organism>
<dbReference type="CDD" id="cd15482">
    <property type="entry name" value="Sialidase_non-viral"/>
    <property type="match status" value="1"/>
</dbReference>
<dbReference type="InterPro" id="IPR036278">
    <property type="entry name" value="Sialidase_sf"/>
</dbReference>
<gene>
    <name evidence="2" type="ORF">ElP_64010</name>
</gene>
<dbReference type="RefSeq" id="WP_145276936.1">
    <property type="nucleotide sequence ID" value="NZ_CP036426.1"/>
</dbReference>
<accession>A0A518HCR5</accession>
<dbReference type="InterPro" id="IPR011040">
    <property type="entry name" value="Sialidase"/>
</dbReference>
<dbReference type="EMBL" id="CP036426">
    <property type="protein sequence ID" value="QDV38446.1"/>
    <property type="molecule type" value="Genomic_DNA"/>
</dbReference>
<dbReference type="SUPFAM" id="SSF50939">
    <property type="entry name" value="Sialidases"/>
    <property type="match status" value="1"/>
</dbReference>
<protein>
    <recommendedName>
        <fullName evidence="1">Sialidase domain-containing protein</fullName>
    </recommendedName>
</protein>
<keyword evidence="3" id="KW-1185">Reference proteome</keyword>
<dbReference type="Pfam" id="PF13088">
    <property type="entry name" value="BNR_2"/>
    <property type="match status" value="1"/>
</dbReference>
<reference evidence="2 3" key="1">
    <citation type="submission" date="2019-02" db="EMBL/GenBank/DDBJ databases">
        <title>Deep-cultivation of Planctomycetes and their phenomic and genomic characterization uncovers novel biology.</title>
        <authorList>
            <person name="Wiegand S."/>
            <person name="Jogler M."/>
            <person name="Boedeker C."/>
            <person name="Pinto D."/>
            <person name="Vollmers J."/>
            <person name="Rivas-Marin E."/>
            <person name="Kohn T."/>
            <person name="Peeters S.H."/>
            <person name="Heuer A."/>
            <person name="Rast P."/>
            <person name="Oberbeckmann S."/>
            <person name="Bunk B."/>
            <person name="Jeske O."/>
            <person name="Meyerdierks A."/>
            <person name="Storesund J.E."/>
            <person name="Kallscheuer N."/>
            <person name="Luecker S."/>
            <person name="Lage O.M."/>
            <person name="Pohl T."/>
            <person name="Merkel B.J."/>
            <person name="Hornburger P."/>
            <person name="Mueller R.-W."/>
            <person name="Bruemmer F."/>
            <person name="Labrenz M."/>
            <person name="Spormann A.M."/>
            <person name="Op den Camp H."/>
            <person name="Overmann J."/>
            <person name="Amann R."/>
            <person name="Jetten M.S.M."/>
            <person name="Mascher T."/>
            <person name="Medema M.H."/>
            <person name="Devos D.P."/>
            <person name="Kaster A.-K."/>
            <person name="Ovreas L."/>
            <person name="Rohde M."/>
            <person name="Galperin M.Y."/>
            <person name="Jogler C."/>
        </authorList>
    </citation>
    <scope>NUCLEOTIDE SEQUENCE [LARGE SCALE GENOMIC DNA]</scope>
    <source>
        <strain evidence="2 3">ElP</strain>
    </source>
</reference>
<evidence type="ECO:0000259" key="1">
    <source>
        <dbReference type="Pfam" id="PF13088"/>
    </source>
</evidence>
<sequence length="418" mass="45491">MGFGSSPIARRSFLGSGVGLASLLASARSTASPLPRVDGLVSEIDREVIFPGRRGGTTWFHPRPCMIPGPEGPTALMTLQSIGGSDVFGPVHWTTSADLGRSWSVPGPIPGLGRVNLGEGREMGVCDVVPEYHPPTGTVLAVGHNVYYEDGVLARPQEARWPVSTVRSGDGRWSEPRRLEWDDPRGSAIYTCGCSQRIVLDDGDILLPLSFGPEGRTHRSVTSARCSFDGAELRIRAVGTELINAGGRGLLEPSLARLDGRVFMTIRAEDRRGYVSSSDDGLAWDPPRPWCWDDGEPLTMSTTQQHWLTHSDALVLVYTRKAEENVNVMRWRAPLYLAEVDRDSLQLIRDSERVALPLIGDGIDDAAHVARMGNFHTVAASPGESWVTVGETLPSDSWSGDTLLARVRWARPNRLAPS</sequence>
<evidence type="ECO:0000313" key="3">
    <source>
        <dbReference type="Proteomes" id="UP000317835"/>
    </source>
</evidence>
<dbReference type="AlphaFoldDB" id="A0A518HCR5"/>
<name>A0A518HCR5_9BACT</name>
<dbReference type="OrthoDB" id="263988at2"/>
<dbReference type="Proteomes" id="UP000317835">
    <property type="component" value="Chromosome"/>
</dbReference>
<proteinExistence type="predicted"/>
<evidence type="ECO:0000313" key="2">
    <source>
        <dbReference type="EMBL" id="QDV38446.1"/>
    </source>
</evidence>
<dbReference type="Gene3D" id="2.120.10.10">
    <property type="match status" value="1"/>
</dbReference>
<dbReference type="KEGG" id="tpla:ElP_64010"/>
<feature type="domain" description="Sialidase" evidence="1">
    <location>
        <begin position="161"/>
        <end position="339"/>
    </location>
</feature>